<sequence>MNTILSVSAVNTYVSFKLKNDPKLRGIAVSGELTDVNINHGSGHMYFTLSDNQSSIKAVMFSSSVQKLNFYPKVGLSVIAFGSIDVYERAGIYQLNCTQLLISGKGSENLRLAQLKEELAKSGVFNKPKKPIAKYPKMLALVTSPTGAAIKDVISVAKRRFPSVKIKLFPAVVQGIEAPKSICGAIADADKSGADTVILTRGGGSNDDLSCFNTKEVVMAVYNCKTPVVSAVGHEIDVCLCDLVADLRAPTPSGAAELCTSDINEICREIKYLQQSIKSAAQKKMSYAESEISGFLRLINAYSPQKKLESLKYETAALRASLCSLYSQKLSRFEKDVLNFKQILGSFDPMNVISRGYALVYNRDELATSVSGVSSGDNIKVVLKDGSFTAEVLSKQTANADNGDNSI</sequence>
<dbReference type="EMBL" id="DVIR01000069">
    <property type="protein sequence ID" value="HIS25230.1"/>
    <property type="molecule type" value="Genomic_DNA"/>
</dbReference>
<dbReference type="InterPro" id="IPR025824">
    <property type="entry name" value="OB-fold_nuc-bd_dom"/>
</dbReference>
<name>A0A9D1JIZ1_9FIRM</name>
<comment type="caution">
    <text evidence="9">The sequence shown here is derived from an EMBL/GenBank/DDBJ whole genome shotgun (WGS) entry which is preliminary data.</text>
</comment>
<feature type="domain" description="Exonuclease VII large subunit C-terminal" evidence="7">
    <location>
        <begin position="127"/>
        <end position="308"/>
    </location>
</feature>
<dbReference type="GO" id="GO:0008855">
    <property type="term" value="F:exodeoxyribonuclease VII activity"/>
    <property type="evidence" value="ECO:0007669"/>
    <property type="project" value="UniProtKB-UniRule"/>
</dbReference>
<reference evidence="9" key="2">
    <citation type="journal article" date="2021" name="PeerJ">
        <title>Extensive microbial diversity within the chicken gut microbiome revealed by metagenomics and culture.</title>
        <authorList>
            <person name="Gilroy R."/>
            <person name="Ravi A."/>
            <person name="Getino M."/>
            <person name="Pursley I."/>
            <person name="Horton D.L."/>
            <person name="Alikhan N.F."/>
            <person name="Baker D."/>
            <person name="Gharbi K."/>
            <person name="Hall N."/>
            <person name="Watson M."/>
            <person name="Adriaenssens E.M."/>
            <person name="Foster-Nyarko E."/>
            <person name="Jarju S."/>
            <person name="Secka A."/>
            <person name="Antonio M."/>
            <person name="Oren A."/>
            <person name="Chaudhuri R.R."/>
            <person name="La Ragione R."/>
            <person name="Hildebrand F."/>
            <person name="Pallen M.J."/>
        </authorList>
    </citation>
    <scope>NUCLEOTIDE SEQUENCE</scope>
    <source>
        <strain evidence="9">CHK157-1446</strain>
    </source>
</reference>
<dbReference type="HAMAP" id="MF_00378">
    <property type="entry name" value="Exonuc_7_L"/>
    <property type="match status" value="1"/>
</dbReference>
<dbReference type="GO" id="GO:0005737">
    <property type="term" value="C:cytoplasm"/>
    <property type="evidence" value="ECO:0007669"/>
    <property type="project" value="UniProtKB-SubCell"/>
</dbReference>
<comment type="subunit">
    <text evidence="5">Heterooligomer composed of large and small subunits.</text>
</comment>
<evidence type="ECO:0000256" key="1">
    <source>
        <dbReference type="ARBA" id="ARBA00022490"/>
    </source>
</evidence>
<comment type="function">
    <text evidence="5">Bidirectionally degrades single-stranded DNA into large acid-insoluble oligonucleotides, which are then degraded further into small acid-soluble oligonucleotides.</text>
</comment>
<dbReference type="Pfam" id="PF13742">
    <property type="entry name" value="tRNA_anti_2"/>
    <property type="match status" value="1"/>
</dbReference>
<protein>
    <recommendedName>
        <fullName evidence="5">Exodeoxyribonuclease 7 large subunit</fullName>
        <ecNumber evidence="5">3.1.11.6</ecNumber>
    </recommendedName>
    <alternativeName>
        <fullName evidence="5">Exodeoxyribonuclease VII large subunit</fullName>
        <shortName evidence="5">Exonuclease VII large subunit</shortName>
    </alternativeName>
</protein>
<accession>A0A9D1JIZ1</accession>
<gene>
    <name evidence="5 9" type="primary">xseA</name>
    <name evidence="9" type="ORF">IAD01_07530</name>
</gene>
<keyword evidence="4 5" id="KW-0269">Exonuclease</keyword>
<evidence type="ECO:0000256" key="6">
    <source>
        <dbReference type="RuleBase" id="RU004355"/>
    </source>
</evidence>
<dbReference type="NCBIfam" id="TIGR00237">
    <property type="entry name" value="xseA"/>
    <property type="match status" value="1"/>
</dbReference>
<evidence type="ECO:0000259" key="8">
    <source>
        <dbReference type="Pfam" id="PF13742"/>
    </source>
</evidence>
<reference evidence="9" key="1">
    <citation type="submission" date="2020-10" db="EMBL/GenBank/DDBJ databases">
        <authorList>
            <person name="Gilroy R."/>
        </authorList>
    </citation>
    <scope>NUCLEOTIDE SEQUENCE</scope>
    <source>
        <strain evidence="9">CHK157-1446</strain>
    </source>
</reference>
<dbReference type="GO" id="GO:0009318">
    <property type="term" value="C:exodeoxyribonuclease VII complex"/>
    <property type="evidence" value="ECO:0007669"/>
    <property type="project" value="UniProtKB-UniRule"/>
</dbReference>
<dbReference type="Pfam" id="PF02601">
    <property type="entry name" value="Exonuc_VII_L"/>
    <property type="match status" value="1"/>
</dbReference>
<dbReference type="Proteomes" id="UP000823982">
    <property type="component" value="Unassembled WGS sequence"/>
</dbReference>
<evidence type="ECO:0000256" key="3">
    <source>
        <dbReference type="ARBA" id="ARBA00022801"/>
    </source>
</evidence>
<dbReference type="GO" id="GO:0003676">
    <property type="term" value="F:nucleic acid binding"/>
    <property type="evidence" value="ECO:0007669"/>
    <property type="project" value="InterPro"/>
</dbReference>
<proteinExistence type="inferred from homology"/>
<comment type="subcellular location">
    <subcellularLocation>
        <location evidence="5 6">Cytoplasm</location>
    </subcellularLocation>
</comment>
<comment type="similarity">
    <text evidence="5 6">Belongs to the XseA family.</text>
</comment>
<evidence type="ECO:0000313" key="10">
    <source>
        <dbReference type="Proteomes" id="UP000823982"/>
    </source>
</evidence>
<feature type="domain" description="OB-fold nucleic acid binding" evidence="8">
    <location>
        <begin position="5"/>
        <end position="100"/>
    </location>
</feature>
<evidence type="ECO:0000256" key="4">
    <source>
        <dbReference type="ARBA" id="ARBA00022839"/>
    </source>
</evidence>
<dbReference type="InterPro" id="IPR003753">
    <property type="entry name" value="Exonuc_VII_L"/>
</dbReference>
<dbReference type="CDD" id="cd04489">
    <property type="entry name" value="ExoVII_LU_OBF"/>
    <property type="match status" value="1"/>
</dbReference>
<dbReference type="InterPro" id="IPR020579">
    <property type="entry name" value="Exonuc_VII_lsu_C"/>
</dbReference>
<keyword evidence="1 5" id="KW-0963">Cytoplasm</keyword>
<dbReference type="AlphaFoldDB" id="A0A9D1JIZ1"/>
<organism evidence="9 10">
    <name type="scientific">Candidatus Faeciplasma gallinarum</name>
    <dbReference type="NCBI Taxonomy" id="2840799"/>
    <lineage>
        <taxon>Bacteria</taxon>
        <taxon>Bacillati</taxon>
        <taxon>Bacillota</taxon>
        <taxon>Clostridia</taxon>
        <taxon>Eubacteriales</taxon>
        <taxon>Oscillospiraceae</taxon>
        <taxon>Oscillospiraceae incertae sedis</taxon>
        <taxon>Candidatus Faeciplasma</taxon>
    </lineage>
</organism>
<dbReference type="EC" id="3.1.11.6" evidence="5"/>
<keyword evidence="3 5" id="KW-0378">Hydrolase</keyword>
<evidence type="ECO:0000259" key="7">
    <source>
        <dbReference type="Pfam" id="PF02601"/>
    </source>
</evidence>
<dbReference type="PANTHER" id="PTHR30008:SF0">
    <property type="entry name" value="EXODEOXYRIBONUCLEASE 7 LARGE SUBUNIT"/>
    <property type="match status" value="1"/>
</dbReference>
<keyword evidence="2 5" id="KW-0540">Nuclease</keyword>
<dbReference type="GO" id="GO:0006308">
    <property type="term" value="P:DNA catabolic process"/>
    <property type="evidence" value="ECO:0007669"/>
    <property type="project" value="UniProtKB-UniRule"/>
</dbReference>
<comment type="catalytic activity">
    <reaction evidence="5 6">
        <text>Exonucleolytic cleavage in either 5'- to 3'- or 3'- to 5'-direction to yield nucleoside 5'-phosphates.</text>
        <dbReference type="EC" id="3.1.11.6"/>
    </reaction>
</comment>
<evidence type="ECO:0000256" key="5">
    <source>
        <dbReference type="HAMAP-Rule" id="MF_00378"/>
    </source>
</evidence>
<evidence type="ECO:0000256" key="2">
    <source>
        <dbReference type="ARBA" id="ARBA00022722"/>
    </source>
</evidence>
<dbReference type="PANTHER" id="PTHR30008">
    <property type="entry name" value="EXODEOXYRIBONUCLEASE 7 LARGE SUBUNIT"/>
    <property type="match status" value="1"/>
</dbReference>
<evidence type="ECO:0000313" key="9">
    <source>
        <dbReference type="EMBL" id="HIS25230.1"/>
    </source>
</evidence>